<keyword evidence="2" id="KW-0812">Transmembrane</keyword>
<dbReference type="EMBL" id="KV426172">
    <property type="protein sequence ID" value="KZV85912.1"/>
    <property type="molecule type" value="Genomic_DNA"/>
</dbReference>
<sequence length="329" mass="35279">MSDSDLVFDGVVWNSFQFPRATGPAKANFSKRFKETCTGVDESSNVWLFPVLHYADEETVLTTLWGSELVMTGGYIASGIFTTAYGSASFANNTIDVHNMTNLSVSACNTVVYRMTWPNDGPLSSGFILGYYQIPGAQLFVHEVTVTNASSVPSTLGSTATSVIPSTVAPMSSHINTPAPSTSAPSAMQPTGTPKRPDRLGLYIGPPLAILLVCGIVLFLYLRYRARWRNTVRPYEWIVSLAGNNPRPDPRMEKLPIGDAKYTRNSDGPAAADGGDNSSTAAALIEAVEGAGFSVSALLTSLRRVQHRGEGQENTVEPPTYDALSVSNV</sequence>
<evidence type="ECO:0000313" key="4">
    <source>
        <dbReference type="Proteomes" id="UP000077266"/>
    </source>
</evidence>
<evidence type="ECO:0000256" key="1">
    <source>
        <dbReference type="SAM" id="MobiDB-lite"/>
    </source>
</evidence>
<feature type="region of interest" description="Disordered" evidence="1">
    <location>
        <begin position="307"/>
        <end position="329"/>
    </location>
</feature>
<keyword evidence="2" id="KW-0472">Membrane</keyword>
<feature type="compositionally biased region" description="Basic and acidic residues" evidence="1">
    <location>
        <begin position="248"/>
        <end position="264"/>
    </location>
</feature>
<gene>
    <name evidence="3" type="ORF">EXIGLDRAFT_698905</name>
</gene>
<dbReference type="InParanoid" id="A0A165E2B3"/>
<feature type="compositionally biased region" description="Polar residues" evidence="1">
    <location>
        <begin position="174"/>
        <end position="192"/>
    </location>
</feature>
<dbReference type="AlphaFoldDB" id="A0A165E2B3"/>
<organism evidence="3 4">
    <name type="scientific">Exidia glandulosa HHB12029</name>
    <dbReference type="NCBI Taxonomy" id="1314781"/>
    <lineage>
        <taxon>Eukaryota</taxon>
        <taxon>Fungi</taxon>
        <taxon>Dikarya</taxon>
        <taxon>Basidiomycota</taxon>
        <taxon>Agaricomycotina</taxon>
        <taxon>Agaricomycetes</taxon>
        <taxon>Auriculariales</taxon>
        <taxon>Exidiaceae</taxon>
        <taxon>Exidia</taxon>
    </lineage>
</organism>
<accession>A0A165E2B3</accession>
<evidence type="ECO:0000256" key="2">
    <source>
        <dbReference type="SAM" id="Phobius"/>
    </source>
</evidence>
<dbReference type="Proteomes" id="UP000077266">
    <property type="component" value="Unassembled WGS sequence"/>
</dbReference>
<reference evidence="3 4" key="1">
    <citation type="journal article" date="2016" name="Mol. Biol. Evol.">
        <title>Comparative Genomics of Early-Diverging Mushroom-Forming Fungi Provides Insights into the Origins of Lignocellulose Decay Capabilities.</title>
        <authorList>
            <person name="Nagy L.G."/>
            <person name="Riley R."/>
            <person name="Tritt A."/>
            <person name="Adam C."/>
            <person name="Daum C."/>
            <person name="Floudas D."/>
            <person name="Sun H."/>
            <person name="Yadav J.S."/>
            <person name="Pangilinan J."/>
            <person name="Larsson K.H."/>
            <person name="Matsuura K."/>
            <person name="Barry K."/>
            <person name="Labutti K."/>
            <person name="Kuo R."/>
            <person name="Ohm R.A."/>
            <person name="Bhattacharya S.S."/>
            <person name="Shirouzu T."/>
            <person name="Yoshinaga Y."/>
            <person name="Martin F.M."/>
            <person name="Grigoriev I.V."/>
            <person name="Hibbett D.S."/>
        </authorList>
    </citation>
    <scope>NUCLEOTIDE SEQUENCE [LARGE SCALE GENOMIC DNA]</scope>
    <source>
        <strain evidence="3 4">HHB12029</strain>
    </source>
</reference>
<feature type="region of interest" description="Disordered" evidence="1">
    <location>
        <begin position="174"/>
        <end position="194"/>
    </location>
</feature>
<keyword evidence="4" id="KW-1185">Reference proteome</keyword>
<protein>
    <submittedName>
        <fullName evidence="3">Uncharacterized protein</fullName>
    </submittedName>
</protein>
<feature type="region of interest" description="Disordered" evidence="1">
    <location>
        <begin position="248"/>
        <end position="277"/>
    </location>
</feature>
<keyword evidence="2" id="KW-1133">Transmembrane helix</keyword>
<feature type="transmembrane region" description="Helical" evidence="2">
    <location>
        <begin position="200"/>
        <end position="222"/>
    </location>
</feature>
<proteinExistence type="predicted"/>
<evidence type="ECO:0000313" key="3">
    <source>
        <dbReference type="EMBL" id="KZV85912.1"/>
    </source>
</evidence>
<name>A0A165E2B3_EXIGL</name>